<dbReference type="PROSITE" id="PS50234">
    <property type="entry name" value="VWFA"/>
    <property type="match status" value="1"/>
</dbReference>
<evidence type="ECO:0000256" key="4">
    <source>
        <dbReference type="ARBA" id="ARBA00022801"/>
    </source>
</evidence>
<feature type="region of interest" description="Disordered" evidence="8">
    <location>
        <begin position="982"/>
        <end position="1027"/>
    </location>
</feature>
<dbReference type="Pfam" id="PF13519">
    <property type="entry name" value="VWA_2"/>
    <property type="match status" value="1"/>
</dbReference>
<dbReference type="Proteomes" id="UP000321272">
    <property type="component" value="Chromosome"/>
</dbReference>
<proteinExistence type="inferred from homology"/>
<dbReference type="GO" id="GO:0008270">
    <property type="term" value="F:zinc ion binding"/>
    <property type="evidence" value="ECO:0007669"/>
    <property type="project" value="InterPro"/>
</dbReference>
<dbReference type="OrthoDB" id="527673at2"/>
<evidence type="ECO:0000313" key="11">
    <source>
        <dbReference type="EMBL" id="QEA37737.1"/>
    </source>
</evidence>
<feature type="region of interest" description="Disordered" evidence="8">
    <location>
        <begin position="405"/>
        <end position="434"/>
    </location>
</feature>
<dbReference type="SUPFAM" id="SSF53300">
    <property type="entry name" value="vWA-like"/>
    <property type="match status" value="1"/>
</dbReference>
<dbReference type="PANTHER" id="PTHR11705">
    <property type="entry name" value="PROTEASE FAMILY M14 CARBOXYPEPTIDASE A,B"/>
    <property type="match status" value="1"/>
</dbReference>
<keyword evidence="3" id="KW-0645">Protease</keyword>
<evidence type="ECO:0000256" key="6">
    <source>
        <dbReference type="ARBA" id="ARBA00023049"/>
    </source>
</evidence>
<dbReference type="GO" id="GO:0004181">
    <property type="term" value="F:metallocarboxypeptidase activity"/>
    <property type="evidence" value="ECO:0007669"/>
    <property type="project" value="InterPro"/>
</dbReference>
<dbReference type="AlphaFoldDB" id="A0A5B8SNU3"/>
<comment type="similarity">
    <text evidence="2 7">Belongs to the peptidase M14 family.</text>
</comment>
<keyword evidence="12" id="KW-1185">Reference proteome</keyword>
<dbReference type="Pfam" id="PF00246">
    <property type="entry name" value="Peptidase_M14"/>
    <property type="match status" value="1"/>
</dbReference>
<accession>A0A5B8SNU3</accession>
<dbReference type="Gene3D" id="3.40.50.410">
    <property type="entry name" value="von Willebrand factor, type A domain"/>
    <property type="match status" value="1"/>
</dbReference>
<evidence type="ECO:0000259" key="10">
    <source>
        <dbReference type="PROSITE" id="PS52035"/>
    </source>
</evidence>
<feature type="compositionally biased region" description="Basic and acidic residues" evidence="8">
    <location>
        <begin position="995"/>
        <end position="1027"/>
    </location>
</feature>
<evidence type="ECO:0000256" key="7">
    <source>
        <dbReference type="PROSITE-ProRule" id="PRU01379"/>
    </source>
</evidence>
<protein>
    <submittedName>
        <fullName evidence="11">VWA domain-containing protein</fullName>
    </submittedName>
</protein>
<sequence>MAYHNLSEFESGLAALADAYPDTCRLMTLPHATVQGRNVYAVRLGAEGPRPAVFLLGGLHAREWMPPEICLSLAADLLEAFDLGTGLSYGPVSYSPAEIRQIMESYHLYVLPTANPDGLHYSQAVDEIGGAGGWRRNRNPTQSGGAPDCIGVDLNRNYDFLFNFPVQLSPAADTSAISTDPCSLVYHGPSPNSEQETRNIIWMLDTHPQIRWFFDIHSYSELILYNWGHDENQTHDPAMSFLNPAYDGERGVPGDAYREYIETNDLSLYQALSEELRLGIEAVNGRHYSPGLSFGLYPTTGTSTDYVYARHLLDPLKPKVYAFTLETGTEFRPPWSEAEDVIREVSSGLLRFLLQAPCLTWPLRVTAPAPLEIDFLDVPEGLTTYRAIDFEVTGCRSASVRIIEGPRVTSGPPDTAFGTPMGPTSGEADPRPDVETPAHARVWISYTGTNDGDVATGTVRLRCDATDEKWEVAIRANTKARAKVAVMLALDQSASMNAPAGALGASRLEVLREAAARFVELVPPGNALGLVRFDHDAYSVGNASYPGLDITPIIADEVADPGRQAARNAVLAHAANPTGHTSIGDGLMMARNVLAPITGYDEKAIVVFTDGIENRPLSIADASGAIDERTFAIGLGNESQVSTAGLMALAGERDGYLLLTGRLDSGIDDHFRLTKYFLQILAGMTRGDIVRDPSGSIAPGAKQRIPFQLTEADVEATVILLTDLPLLRYWLETPEGEVLNPGVATTSGATYAVGTNMAFYRFGLPLPVGEHSARAGTWQAVLEIDMKRWKRYLAEQGEQKVPRGVRYSLSVHAYSNLRMRARLDQESLAPGGLCGISAVLTEYDLPLERRARIVAEIERPDHGRLELPLDEVEPGIFEAVLPTSMHGLYRICLRASGKSRRGLPFTREQLLTAAILRNDRPAPSISEKPDEKPEEEAPTARPGDDEAAWRRLIACLLSQDGIRALMAKYRLDAEDLRRCLEGKEPREQASASSRQWEDSDNPRDDRQQEDRGQQWNGRREGRRSSRPWEDIPVNEVKDWLSRAEKEVPGILRELLSRYRK</sequence>
<feature type="active site" description="Proton donor/acceptor" evidence="7">
    <location>
        <position position="326"/>
    </location>
</feature>
<reference evidence="11 12" key="1">
    <citation type="submission" date="2019-06" db="EMBL/GenBank/DDBJ databases">
        <title>Genome analyses of bacteria isolated from kimchi.</title>
        <authorList>
            <person name="Lee S."/>
            <person name="Ahn S."/>
            <person name="Roh S."/>
        </authorList>
    </citation>
    <scope>NUCLEOTIDE SEQUENCE [LARGE SCALE GENOMIC DNA]</scope>
    <source>
        <strain evidence="11 12">CBA4606</strain>
    </source>
</reference>
<dbReference type="SMART" id="SM00631">
    <property type="entry name" value="Zn_pept"/>
    <property type="match status" value="1"/>
</dbReference>
<dbReference type="SUPFAM" id="SSF53187">
    <property type="entry name" value="Zn-dependent exopeptidases"/>
    <property type="match status" value="1"/>
</dbReference>
<keyword evidence="4" id="KW-0378">Hydrolase</keyword>
<gene>
    <name evidence="11" type="ORF">FGL86_00740</name>
</gene>
<comment type="cofactor">
    <cofactor evidence="1">
        <name>Zn(2+)</name>
        <dbReference type="ChEBI" id="CHEBI:29105"/>
    </cofactor>
</comment>
<evidence type="ECO:0000256" key="3">
    <source>
        <dbReference type="ARBA" id="ARBA00022670"/>
    </source>
</evidence>
<dbReference type="KEGG" id="paur:FGL86_00740"/>
<dbReference type="GO" id="GO:0005615">
    <property type="term" value="C:extracellular space"/>
    <property type="evidence" value="ECO:0007669"/>
    <property type="project" value="TreeGrafter"/>
</dbReference>
<name>A0A5B8SNU3_9GAMM</name>
<dbReference type="InterPro" id="IPR002035">
    <property type="entry name" value="VWF_A"/>
</dbReference>
<evidence type="ECO:0000256" key="8">
    <source>
        <dbReference type="SAM" id="MobiDB-lite"/>
    </source>
</evidence>
<dbReference type="GO" id="GO:0006508">
    <property type="term" value="P:proteolysis"/>
    <property type="evidence" value="ECO:0007669"/>
    <property type="project" value="UniProtKB-KW"/>
</dbReference>
<dbReference type="InterPro" id="IPR036465">
    <property type="entry name" value="vWFA_dom_sf"/>
</dbReference>
<feature type="region of interest" description="Disordered" evidence="8">
    <location>
        <begin position="916"/>
        <end position="944"/>
    </location>
</feature>
<dbReference type="CDD" id="cd06228">
    <property type="entry name" value="M14-like"/>
    <property type="match status" value="1"/>
</dbReference>
<dbReference type="Gene3D" id="3.40.630.10">
    <property type="entry name" value="Zn peptidases"/>
    <property type="match status" value="1"/>
</dbReference>
<dbReference type="SMART" id="SM00327">
    <property type="entry name" value="VWA"/>
    <property type="match status" value="1"/>
</dbReference>
<organism evidence="11 12">
    <name type="scientific">Pistricoccus aurantiacus</name>
    <dbReference type="NCBI Taxonomy" id="1883414"/>
    <lineage>
        <taxon>Bacteria</taxon>
        <taxon>Pseudomonadati</taxon>
        <taxon>Pseudomonadota</taxon>
        <taxon>Gammaproteobacteria</taxon>
        <taxon>Oceanospirillales</taxon>
        <taxon>Halomonadaceae</taxon>
        <taxon>Pistricoccus</taxon>
    </lineage>
</organism>
<evidence type="ECO:0000313" key="12">
    <source>
        <dbReference type="Proteomes" id="UP000321272"/>
    </source>
</evidence>
<dbReference type="PROSITE" id="PS52035">
    <property type="entry name" value="PEPTIDASE_M14"/>
    <property type="match status" value="1"/>
</dbReference>
<keyword evidence="6" id="KW-0482">Metalloprotease</keyword>
<dbReference type="RefSeq" id="WP_147182804.1">
    <property type="nucleotide sequence ID" value="NZ_CP042382.1"/>
</dbReference>
<evidence type="ECO:0000259" key="9">
    <source>
        <dbReference type="PROSITE" id="PS50234"/>
    </source>
</evidence>
<dbReference type="InterPro" id="IPR000834">
    <property type="entry name" value="Peptidase_M14"/>
</dbReference>
<feature type="domain" description="Peptidase M14" evidence="10">
    <location>
        <begin position="2"/>
        <end position="356"/>
    </location>
</feature>
<evidence type="ECO:0000256" key="2">
    <source>
        <dbReference type="ARBA" id="ARBA00005988"/>
    </source>
</evidence>
<dbReference type="PRINTS" id="PR00765">
    <property type="entry name" value="CRBOXYPTASEA"/>
</dbReference>
<feature type="domain" description="VWFA" evidence="9">
    <location>
        <begin position="485"/>
        <end position="681"/>
    </location>
</feature>
<dbReference type="PANTHER" id="PTHR11705:SF143">
    <property type="entry name" value="SLL0236 PROTEIN"/>
    <property type="match status" value="1"/>
</dbReference>
<evidence type="ECO:0000256" key="5">
    <source>
        <dbReference type="ARBA" id="ARBA00022833"/>
    </source>
</evidence>
<keyword evidence="5" id="KW-0862">Zinc</keyword>
<dbReference type="EMBL" id="CP042382">
    <property type="protein sequence ID" value="QEA37737.1"/>
    <property type="molecule type" value="Genomic_DNA"/>
</dbReference>
<evidence type="ECO:0000256" key="1">
    <source>
        <dbReference type="ARBA" id="ARBA00001947"/>
    </source>
</evidence>